<evidence type="ECO:0000313" key="1">
    <source>
        <dbReference type="EMBL" id="GJH24952.1"/>
    </source>
</evidence>
<name>A0AA37I9H5_9BURK</name>
<sequence>MATRYFKLSHDAAISRQCRDRDDDAAATSIERGFAEKERIYPRISPTQDEGIPSNISV</sequence>
<comment type="caution">
    <text evidence="1">The sequence shown here is derived from an EMBL/GenBank/DDBJ whole genome shotgun (WGS) entry which is preliminary data.</text>
</comment>
<reference evidence="1" key="1">
    <citation type="submission" date="2022-09" db="EMBL/GenBank/DDBJ databases">
        <title>Isolation and characterization of 3-chlorobenzoate degrading bacteria from soils in Shizuoka.</title>
        <authorList>
            <person name="Ifat A."/>
            <person name="Ogawa N."/>
            <person name="Kimbara K."/>
            <person name="Moriuchi R."/>
            <person name="Dohra H."/>
            <person name="Shintani M."/>
        </authorList>
    </citation>
    <scope>NUCLEOTIDE SEQUENCE</scope>
    <source>
        <strain evidence="1">19CS4-2</strain>
    </source>
</reference>
<proteinExistence type="predicted"/>
<dbReference type="AlphaFoldDB" id="A0AA37I9H5"/>
<dbReference type="Proteomes" id="UP001055111">
    <property type="component" value="Unassembled WGS sequence"/>
</dbReference>
<gene>
    <name evidence="1" type="ORF">CBA19CS42_10570</name>
</gene>
<accession>A0AA37I9H5</accession>
<dbReference type="EMBL" id="BPUS01000003">
    <property type="protein sequence ID" value="GJH24952.1"/>
    <property type="molecule type" value="Genomic_DNA"/>
</dbReference>
<organism evidence="1 2">
    <name type="scientific">Caballeronia novacaledonica</name>
    <dbReference type="NCBI Taxonomy" id="1544861"/>
    <lineage>
        <taxon>Bacteria</taxon>
        <taxon>Pseudomonadati</taxon>
        <taxon>Pseudomonadota</taxon>
        <taxon>Betaproteobacteria</taxon>
        <taxon>Burkholderiales</taxon>
        <taxon>Burkholderiaceae</taxon>
        <taxon>Caballeronia</taxon>
    </lineage>
</organism>
<dbReference type="RefSeq" id="WP_238211484.1">
    <property type="nucleotide sequence ID" value="NZ_BPUS01000003.1"/>
</dbReference>
<evidence type="ECO:0000313" key="2">
    <source>
        <dbReference type="Proteomes" id="UP001055111"/>
    </source>
</evidence>
<protein>
    <submittedName>
        <fullName evidence="1">Uncharacterized protein</fullName>
    </submittedName>
</protein>